<dbReference type="Proteomes" id="UP000204112">
    <property type="component" value="Segment"/>
</dbReference>
<dbReference type="EMBL" id="KU998253">
    <property type="protein sequence ID" value="ANA87428.1"/>
    <property type="molecule type" value="Genomic_DNA"/>
</dbReference>
<sequence length="112" mass="12302">MPNRQVVFDAIDVEIKEDVGGFYTVPGPGEFTTLLDSIRYKIGVAQAKTGLKFKVRHITHLVDGRDQFDQWDIIVNDRVISSVPEGSMDLVINGIVTGAFAQHQKSAMGGIN</sequence>
<reference evidence="2" key="1">
    <citation type="submission" date="2016-03" db="EMBL/GenBank/DDBJ databases">
        <authorList>
            <person name="Ploux O."/>
        </authorList>
    </citation>
    <scope>NUCLEOTIDE SEQUENCE [LARGE SCALE GENOMIC DNA]</scope>
</reference>
<name>A0A160DH89_9CAUD</name>
<dbReference type="RefSeq" id="YP_009274309.1">
    <property type="nucleotide sequence ID" value="NC_030915.1"/>
</dbReference>
<protein>
    <submittedName>
        <fullName evidence="1">Uncharacterized protein</fullName>
    </submittedName>
</protein>
<proteinExistence type="predicted"/>
<organism evidence="1 2">
    <name type="scientific">Gordonia phage Orchid</name>
    <dbReference type="NCBI Taxonomy" id="1838075"/>
    <lineage>
        <taxon>Viruses</taxon>
        <taxon>Duplodnaviria</taxon>
        <taxon>Heunggongvirae</taxon>
        <taxon>Uroviricota</taxon>
        <taxon>Caudoviricetes</taxon>
        <taxon>Orchidvirus</taxon>
        <taxon>Orchidvirus orchid</taxon>
    </lineage>
</organism>
<keyword evidence="2" id="KW-1185">Reference proteome</keyword>
<evidence type="ECO:0000313" key="2">
    <source>
        <dbReference type="Proteomes" id="UP000204112"/>
    </source>
</evidence>
<gene>
    <name evidence="1" type="primary">82</name>
    <name evidence="1" type="ORF">PBI_ORCHID_82</name>
</gene>
<dbReference type="GeneID" id="28800424"/>
<accession>A0A160DH89</accession>
<dbReference type="KEGG" id="vg:28800424"/>
<evidence type="ECO:0000313" key="1">
    <source>
        <dbReference type="EMBL" id="ANA87428.1"/>
    </source>
</evidence>